<dbReference type="AlphaFoldDB" id="A0AAV8X8Q8"/>
<keyword evidence="2" id="KW-1185">Reference proteome</keyword>
<proteinExistence type="predicted"/>
<accession>A0AAV8X8Q8</accession>
<sequence>MDEEIIAHKFGLHDHQSSTNILPYVATYWQVYISQRALEIMEHVSSVHTVRVSLVTGWAIVLRGRRPSWEKLLIPRPKEYTL</sequence>
<gene>
    <name evidence="1" type="ORF">NQ318_016631</name>
</gene>
<name>A0AAV8X8Q8_9CUCU</name>
<dbReference type="Proteomes" id="UP001162162">
    <property type="component" value="Unassembled WGS sequence"/>
</dbReference>
<comment type="caution">
    <text evidence="1">The sequence shown here is derived from an EMBL/GenBank/DDBJ whole genome shotgun (WGS) entry which is preliminary data.</text>
</comment>
<dbReference type="EMBL" id="JAPWTK010000894">
    <property type="protein sequence ID" value="KAJ8935338.1"/>
    <property type="molecule type" value="Genomic_DNA"/>
</dbReference>
<evidence type="ECO:0000313" key="2">
    <source>
        <dbReference type="Proteomes" id="UP001162162"/>
    </source>
</evidence>
<organism evidence="1 2">
    <name type="scientific">Aromia moschata</name>
    <dbReference type="NCBI Taxonomy" id="1265417"/>
    <lineage>
        <taxon>Eukaryota</taxon>
        <taxon>Metazoa</taxon>
        <taxon>Ecdysozoa</taxon>
        <taxon>Arthropoda</taxon>
        <taxon>Hexapoda</taxon>
        <taxon>Insecta</taxon>
        <taxon>Pterygota</taxon>
        <taxon>Neoptera</taxon>
        <taxon>Endopterygota</taxon>
        <taxon>Coleoptera</taxon>
        <taxon>Polyphaga</taxon>
        <taxon>Cucujiformia</taxon>
        <taxon>Chrysomeloidea</taxon>
        <taxon>Cerambycidae</taxon>
        <taxon>Cerambycinae</taxon>
        <taxon>Callichromatini</taxon>
        <taxon>Aromia</taxon>
    </lineage>
</organism>
<reference evidence="1" key="1">
    <citation type="journal article" date="2023" name="Insect Mol. Biol.">
        <title>Genome sequencing provides insights into the evolution of gene families encoding plant cell wall-degrading enzymes in longhorned beetles.</title>
        <authorList>
            <person name="Shin N.R."/>
            <person name="Okamura Y."/>
            <person name="Kirsch R."/>
            <person name="Pauchet Y."/>
        </authorList>
    </citation>
    <scope>NUCLEOTIDE SEQUENCE</scope>
    <source>
        <strain evidence="1">AMC_N1</strain>
    </source>
</reference>
<evidence type="ECO:0000313" key="1">
    <source>
        <dbReference type="EMBL" id="KAJ8935338.1"/>
    </source>
</evidence>
<protein>
    <submittedName>
        <fullName evidence="1">Uncharacterized protein</fullName>
    </submittedName>
</protein>